<dbReference type="InterPro" id="IPR024524">
    <property type="entry name" value="DUF3800"/>
</dbReference>
<dbReference type="RefSeq" id="WP_035756473.1">
    <property type="nucleotide sequence ID" value="NZ_JRNH01000022.1"/>
</dbReference>
<dbReference type="EMBL" id="JRNH01000022">
    <property type="protein sequence ID" value="KGF20034.1"/>
    <property type="molecule type" value="Genomic_DNA"/>
</dbReference>
<proteinExistence type="predicted"/>
<evidence type="ECO:0000313" key="1">
    <source>
        <dbReference type="EMBL" id="KGF20034.1"/>
    </source>
</evidence>
<accession>A0A096AGF9</accession>
<dbReference type="AlphaFoldDB" id="A0A096AGF9"/>
<comment type="caution">
    <text evidence="1">The sequence shown here is derived from an EMBL/GenBank/DDBJ whole genome shotgun (WGS) entry which is preliminary data.</text>
</comment>
<dbReference type="Proteomes" id="UP000053528">
    <property type="component" value="Unassembled WGS sequence"/>
</dbReference>
<dbReference type="Pfam" id="PF12686">
    <property type="entry name" value="DUF3800"/>
    <property type="match status" value="1"/>
</dbReference>
<protein>
    <recommendedName>
        <fullName evidence="3">DUF3800 domain-containing protein</fullName>
    </recommendedName>
</protein>
<reference evidence="1 2" key="1">
    <citation type="submission" date="2014-07" db="EMBL/GenBank/DDBJ databases">
        <authorList>
            <person name="McCorrison J."/>
            <person name="Sanka R."/>
            <person name="Torralba M."/>
            <person name="Gillis M."/>
            <person name="Haft D.H."/>
            <person name="Methe B."/>
            <person name="Sutton G."/>
            <person name="Nelson K.E."/>
        </authorList>
    </citation>
    <scope>NUCLEOTIDE SEQUENCE [LARGE SCALE GENOMIC DNA]</scope>
    <source>
        <strain evidence="1 2">DNF00011</strain>
    </source>
</reference>
<sequence length="233" mass="26912">MDVNIYCDESTHLENDQMPYLVLGAVSCPQAKTPEVLSRLHEIRKKHGLSHEFETKWTKVSPSKIDYYLDLIDYFFDDDDLSFRAIVADKKGLAHGRFSQDHDTWYYKMLFLLFKPLIPGGLGTVNIYLDKKDTRSGEKVRELHNVIANSNYDFNKKKVRRVQILESHHVGLLQLADLLIGAVNYANRGLTSSSAKLQLVERIRSRSQKTLTEKTLPSEKKVNIFQWTPQEVQ</sequence>
<evidence type="ECO:0008006" key="3">
    <source>
        <dbReference type="Google" id="ProtNLM"/>
    </source>
</evidence>
<evidence type="ECO:0000313" key="2">
    <source>
        <dbReference type="Proteomes" id="UP000053528"/>
    </source>
</evidence>
<gene>
    <name evidence="1" type="ORF">HMPREF2128_07030</name>
</gene>
<name>A0A096AGF9_9MICC</name>
<organism evidence="1 2">
    <name type="scientific">Pseudoglutamicibacter albus DNF00011</name>
    <dbReference type="NCBI Taxonomy" id="1401063"/>
    <lineage>
        <taxon>Bacteria</taxon>
        <taxon>Bacillati</taxon>
        <taxon>Actinomycetota</taxon>
        <taxon>Actinomycetes</taxon>
        <taxon>Micrococcales</taxon>
        <taxon>Micrococcaceae</taxon>
        <taxon>Pseudoglutamicibacter</taxon>
    </lineage>
</organism>